<evidence type="ECO:0000256" key="4">
    <source>
        <dbReference type="ARBA" id="ARBA00022741"/>
    </source>
</evidence>
<dbReference type="Gene3D" id="3.30.800.10">
    <property type="entry name" value="Phosphatidylinositol Phosphate Kinase II Beta"/>
    <property type="match status" value="1"/>
</dbReference>
<dbReference type="SUPFAM" id="SSF57903">
    <property type="entry name" value="FYVE/PHD zinc finger"/>
    <property type="match status" value="1"/>
</dbReference>
<feature type="compositionally biased region" description="Low complexity" evidence="11">
    <location>
        <begin position="1442"/>
        <end position="1452"/>
    </location>
</feature>
<dbReference type="PROSITE" id="PS51455">
    <property type="entry name" value="PIPK"/>
    <property type="match status" value="1"/>
</dbReference>
<proteinExistence type="predicted"/>
<evidence type="ECO:0000256" key="5">
    <source>
        <dbReference type="ARBA" id="ARBA00022771"/>
    </source>
</evidence>
<dbReference type="InterPro" id="IPR011011">
    <property type="entry name" value="Znf_FYVE_PHD"/>
</dbReference>
<dbReference type="PANTHER" id="PTHR45748:SF7">
    <property type="entry name" value="1-PHOSPHATIDYLINOSITOL 3-PHOSPHATE 5-KINASE-RELATED"/>
    <property type="match status" value="1"/>
</dbReference>
<comment type="caution">
    <text evidence="14">The sequence shown here is derived from an EMBL/GenBank/DDBJ whole genome shotgun (WGS) entry which is preliminary data.</text>
</comment>
<sequence>VPLMSDEYTSFDWVDRTDSVDNQPQQQQQLRSLATPGLEPPSRGRRLVEGIQRLFRQQQTPSNAASTDSLDSGSQEMQKQQQQSYLHRQKYWMPDENCNQCYECNQRFGLFVRRHHCRVCGRIFCDKCSSYLVDGRFIGAASGSMQRACAFCAKNINGDDDNWHQQQQQQMLQQSQTQQQQQQQQLMSSSQMSGISASESTGSLTNIVTGVSAASSMTNIGSSSSPSLLPGAQSSLASMASVNTAGLVAATDTGSLLYTAFDSPGSRLPQQPPSLKFILTVWNSVVSPSDGISLQWRKDCGSYFFGKDLLDWLLVGGHCYSHENALNWAAVFLQHRCFAPAVPTAATSTAGSVSATAASLTASTLSDSSASTTHGLFGVGGIEFSDTMLYRVLRGYRPVQLASSSTLLSPSWLNDIAEPSTPTAAGAISAADSPEPSPRATPAPLETAPGAEPAGTEDEAPAEQQQVLDESDSVPDDGGKIRTESAVTDDGAASQLVDQRPPEAQTEALRQAYDDHLRDLVRQEASKLQVSLSWSDVICDLANRVAQQLPRNQNPLDSLRVKLASSGRKTDSFAFAGLVFAKNVLRKGMPTERGPGAAVLLLACSLEFERNENKLTCLEPQMMQETQYLRRCVDRIAEFKPQIVMIERSVALTAQEFLSDLGVSLFANVKPSVMHRVGQLCGAKILDSVDRLTDRSQLGCCGSMSVKLLSMGQGLLSRPCVFLSSVGPSAYQSVVLYGRRLAQLKRVKAAVITAVYCRYAVRMELAYVLDCKLRPPQGMLMMLLDEDEERVNDEQEKDQPPEDNSQRDSSVNQSVVTMATDADVSTVSGPEDDARQSESVRLRTPAADSQASAGSSAILRHHSVPVMDSSDPLQQQPADELYEAVVSLLDGGDATTAVEAATAGAKESAAAVRSSAAVSTDDFRRQLAASILSPSPFVRLAEPHLETPAGRSGCLATHLRRRLSPPEDSSALGRFVVAESERYASQMSARMRDCPPCLALHSFQSQPIRTAFQSMEFRDSLADYRRSDLTLISCGSSSSGNNNKDNQQQQQKSQVQPPIDMFNLLLHQRLGFLLCAYAPGAPNFPRPCRDPQLRTVDMYGRGDVRLLDFLEVFCFQADRICNEVSHVRSPDRQAGHLLCHLPLAEHTRRFVAESGFVTLVIRPSKATTDGLPSLDQNTIFVRSWCRRCRPQQHHQQQQQQTSQTEPQLTPLSEDAKALSFAQFLRLHFSEHRLSTSACRHSMHAEHVQYFYKAGLVACFEYTPVCLRSIVMPTTAIVVPLDITRQLLESQVSRLTTSGYRLLADIQSIYVKHAYAQKDTVSRLNSIHSGCNAELRAFFDVDRLTAGPEAAAVAFSRKAVLFKQWLTALIDRWQGLLQEALMVESSATVPAQPAAQAPAAAPSASAGTASTAASGTAAPVPAAAPESGVTPPAQSAGAESLEQQQQQQQPQMQRKSSRSVLAKRPASSHVPAVQVSIPRPDILPNTETYFVPPMVSQPVCVYANDPSSIIAFALSSLKHQDFVQHSCLNLSGEVPSAAAGASAASHSGTGSAPDVPTDHVKYNPAQRAIKIGNHAASVLDGNSIEQSLTSRPSSASLAGGHKKDFVEIEFIGGDLKIFCRVYHACKFHALRRDILPQGEAAFLHSISRSAVWATTGGKSRASFYKTADDRFVLKRVSEFESDSLDVMAPHYCQYVHKRARSGLPCCLAKIVGMFFLAYSNPKCIGLQLKGTYVLMENLLYNCRIDRVFDLKGSERNRHLTDDGQTVLLDQNFADVSLEEPLFVRRPEWLVLQRALLCDTNFLRQHNIMDYSLILGLADDQVICGIVDYIRDFTIDKMVEYLWKKIQSEQLPTVINPQLYQERFLAAMGVNFIPVPGHWDTFNLYECNYDDE</sequence>
<feature type="compositionally biased region" description="Basic and acidic residues" evidence="11">
    <location>
        <begin position="792"/>
        <end position="806"/>
    </location>
</feature>
<dbReference type="GO" id="GO:0010008">
    <property type="term" value="C:endosome membrane"/>
    <property type="evidence" value="ECO:0007669"/>
    <property type="project" value="TreeGrafter"/>
</dbReference>
<dbReference type="Gene3D" id="3.50.7.10">
    <property type="entry name" value="GroEL"/>
    <property type="match status" value="1"/>
</dbReference>
<dbReference type="InterPro" id="IPR027409">
    <property type="entry name" value="GroEL-like_apical_dom_sf"/>
</dbReference>
<feature type="region of interest" description="Disordered" evidence="11">
    <location>
        <begin position="1399"/>
        <end position="1472"/>
    </location>
</feature>
<evidence type="ECO:0000259" key="13">
    <source>
        <dbReference type="PROSITE" id="PS51455"/>
    </source>
</evidence>
<dbReference type="InterPro" id="IPR013083">
    <property type="entry name" value="Znf_RING/FYVE/PHD"/>
</dbReference>
<dbReference type="Gene3D" id="3.30.810.10">
    <property type="entry name" value="2-Layer Sandwich"/>
    <property type="match status" value="1"/>
</dbReference>
<keyword evidence="6 10" id="KW-0418">Kinase</keyword>
<protein>
    <recommendedName>
        <fullName evidence="1">1-phosphatidylinositol-3-phosphate 5-kinase</fullName>
        <ecNumber evidence="1">2.7.1.150</ecNumber>
    </recommendedName>
</protein>
<dbReference type="EC" id="2.7.1.150" evidence="1"/>
<feature type="compositionally biased region" description="Polar residues" evidence="11">
    <location>
        <begin position="807"/>
        <end position="828"/>
    </location>
</feature>
<feature type="region of interest" description="Disordered" evidence="11">
    <location>
        <begin position="788"/>
        <end position="856"/>
    </location>
</feature>
<feature type="region of interest" description="Disordered" evidence="11">
    <location>
        <begin position="57"/>
        <end position="81"/>
    </location>
</feature>
<dbReference type="Pfam" id="PF00118">
    <property type="entry name" value="Cpn60_TCP1"/>
    <property type="match status" value="1"/>
</dbReference>
<evidence type="ECO:0000259" key="12">
    <source>
        <dbReference type="PROSITE" id="PS50178"/>
    </source>
</evidence>
<organism evidence="14 15">
    <name type="scientific">Macrostomum lignano</name>
    <dbReference type="NCBI Taxonomy" id="282301"/>
    <lineage>
        <taxon>Eukaryota</taxon>
        <taxon>Metazoa</taxon>
        <taxon>Spiralia</taxon>
        <taxon>Lophotrochozoa</taxon>
        <taxon>Platyhelminthes</taxon>
        <taxon>Rhabditophora</taxon>
        <taxon>Macrostomorpha</taxon>
        <taxon>Macrostomida</taxon>
        <taxon>Macrostomidae</taxon>
        <taxon>Macrostomum</taxon>
    </lineage>
</organism>
<dbReference type="CDD" id="cd17300">
    <property type="entry name" value="PIPKc_PIKfyve"/>
    <property type="match status" value="1"/>
</dbReference>
<evidence type="ECO:0000256" key="11">
    <source>
        <dbReference type="SAM" id="MobiDB-lite"/>
    </source>
</evidence>
<keyword evidence="2 10" id="KW-0808">Transferase</keyword>
<evidence type="ECO:0000256" key="2">
    <source>
        <dbReference type="ARBA" id="ARBA00022679"/>
    </source>
</evidence>
<evidence type="ECO:0000256" key="7">
    <source>
        <dbReference type="ARBA" id="ARBA00022833"/>
    </source>
</evidence>
<dbReference type="InterPro" id="IPR002423">
    <property type="entry name" value="Cpn60/GroEL/TCP-1"/>
</dbReference>
<dbReference type="GO" id="GO:0005524">
    <property type="term" value="F:ATP binding"/>
    <property type="evidence" value="ECO:0007669"/>
    <property type="project" value="UniProtKB-UniRule"/>
</dbReference>
<dbReference type="PANTHER" id="PTHR45748">
    <property type="entry name" value="1-PHOSPHATIDYLINOSITOL 3-PHOSPHATE 5-KINASE-RELATED"/>
    <property type="match status" value="1"/>
</dbReference>
<accession>A0A267F6A8</accession>
<keyword evidence="3" id="KW-0479">Metal-binding</keyword>
<dbReference type="InterPro" id="IPR044769">
    <property type="entry name" value="PIKfyve_PIPKc"/>
</dbReference>
<feature type="non-terminal residue" evidence="14">
    <location>
        <position position="1"/>
    </location>
</feature>
<evidence type="ECO:0000256" key="6">
    <source>
        <dbReference type="ARBA" id="ARBA00022777"/>
    </source>
</evidence>
<feature type="domain" description="FYVE-type" evidence="12">
    <location>
        <begin position="95"/>
        <end position="157"/>
    </location>
</feature>
<dbReference type="EMBL" id="NIVC01001376">
    <property type="protein sequence ID" value="PAA68687.1"/>
    <property type="molecule type" value="Genomic_DNA"/>
</dbReference>
<evidence type="ECO:0000256" key="3">
    <source>
        <dbReference type="ARBA" id="ARBA00022723"/>
    </source>
</evidence>
<feature type="compositionally biased region" description="Low complexity" evidence="11">
    <location>
        <begin position="165"/>
        <end position="193"/>
    </location>
</feature>
<dbReference type="InterPro" id="IPR000306">
    <property type="entry name" value="Znf_FYVE"/>
</dbReference>
<feature type="compositionally biased region" description="Basic and acidic residues" evidence="11">
    <location>
        <begin position="832"/>
        <end position="841"/>
    </location>
</feature>
<feature type="region of interest" description="Disordered" evidence="11">
    <location>
        <begin position="1035"/>
        <end position="1054"/>
    </location>
</feature>
<reference evidence="14 15" key="1">
    <citation type="submission" date="2017-06" db="EMBL/GenBank/DDBJ databases">
        <title>A platform for efficient transgenesis in Macrostomum lignano, a flatworm model organism for stem cell research.</title>
        <authorList>
            <person name="Berezikov E."/>
        </authorList>
    </citation>
    <scope>NUCLEOTIDE SEQUENCE [LARGE SCALE GENOMIC DNA]</scope>
    <source>
        <strain evidence="14">DV1</strain>
        <tissue evidence="14">Whole organism</tissue>
    </source>
</reference>
<dbReference type="InterPro" id="IPR002498">
    <property type="entry name" value="PInositol-4-P-4/5-kinase_core"/>
</dbReference>
<keyword evidence="8 10" id="KW-0067">ATP-binding</keyword>
<keyword evidence="4 10" id="KW-0547">Nucleotide-binding</keyword>
<dbReference type="PROSITE" id="PS50178">
    <property type="entry name" value="ZF_FYVE"/>
    <property type="match status" value="1"/>
</dbReference>
<dbReference type="Pfam" id="PF01363">
    <property type="entry name" value="FYVE"/>
    <property type="match status" value="1"/>
</dbReference>
<keyword evidence="5 9" id="KW-0863">Zinc-finger</keyword>
<dbReference type="OrthoDB" id="158357at2759"/>
<dbReference type="Proteomes" id="UP000215902">
    <property type="component" value="Unassembled WGS sequence"/>
</dbReference>
<dbReference type="GO" id="GO:0000285">
    <property type="term" value="F:1-phosphatidylinositol-3-phosphate 5-kinase activity"/>
    <property type="evidence" value="ECO:0007669"/>
    <property type="project" value="UniProtKB-EC"/>
</dbReference>
<gene>
    <name evidence="14" type="ORF">BOX15_Mlig008717g1</name>
</gene>
<dbReference type="STRING" id="282301.A0A267F6A8"/>
<dbReference type="SMART" id="SM00064">
    <property type="entry name" value="FYVE"/>
    <property type="match status" value="1"/>
</dbReference>
<dbReference type="Gene3D" id="3.30.40.10">
    <property type="entry name" value="Zinc/RING finger domain, C3HC4 (zinc finger)"/>
    <property type="match status" value="1"/>
</dbReference>
<name>A0A267F6A8_9PLAT</name>
<evidence type="ECO:0000313" key="14">
    <source>
        <dbReference type="EMBL" id="PAA68687.1"/>
    </source>
</evidence>
<keyword evidence="7" id="KW-0862">Zinc</keyword>
<dbReference type="InterPro" id="IPR027483">
    <property type="entry name" value="PInositol-4-P-4/5-kinase_C_sf"/>
</dbReference>
<keyword evidence="15" id="KW-1185">Reference proteome</keyword>
<feature type="compositionally biased region" description="Low complexity" evidence="11">
    <location>
        <begin position="846"/>
        <end position="856"/>
    </location>
</feature>
<dbReference type="SMART" id="SM00330">
    <property type="entry name" value="PIPKc"/>
    <property type="match status" value="1"/>
</dbReference>
<feature type="domain" description="PIPK" evidence="13">
    <location>
        <begin position="1551"/>
        <end position="1870"/>
    </location>
</feature>
<dbReference type="InterPro" id="IPR027484">
    <property type="entry name" value="PInositol-4-P-5-kinase_N"/>
</dbReference>
<dbReference type="GO" id="GO:0008270">
    <property type="term" value="F:zinc ion binding"/>
    <property type="evidence" value="ECO:0007669"/>
    <property type="project" value="UniProtKB-KW"/>
</dbReference>
<dbReference type="SUPFAM" id="SSF56104">
    <property type="entry name" value="SAICAR synthase-like"/>
    <property type="match status" value="1"/>
</dbReference>
<evidence type="ECO:0000256" key="8">
    <source>
        <dbReference type="ARBA" id="ARBA00022840"/>
    </source>
</evidence>
<evidence type="ECO:0000256" key="1">
    <source>
        <dbReference type="ARBA" id="ARBA00012009"/>
    </source>
</evidence>
<evidence type="ECO:0000256" key="9">
    <source>
        <dbReference type="PROSITE-ProRule" id="PRU00091"/>
    </source>
</evidence>
<feature type="compositionally biased region" description="Low complexity" evidence="11">
    <location>
        <begin position="1399"/>
        <end position="1424"/>
    </location>
</feature>
<feature type="compositionally biased region" description="Polar residues" evidence="11">
    <location>
        <begin position="57"/>
        <end position="74"/>
    </location>
</feature>
<feature type="region of interest" description="Disordered" evidence="11">
    <location>
        <begin position="163"/>
        <end position="198"/>
    </location>
</feature>
<dbReference type="SUPFAM" id="SSF52029">
    <property type="entry name" value="GroEL apical domain-like"/>
    <property type="match status" value="1"/>
</dbReference>
<evidence type="ECO:0000313" key="15">
    <source>
        <dbReference type="Proteomes" id="UP000215902"/>
    </source>
</evidence>
<dbReference type="Pfam" id="PF01504">
    <property type="entry name" value="PIP5K"/>
    <property type="match status" value="1"/>
</dbReference>
<evidence type="ECO:0000256" key="10">
    <source>
        <dbReference type="PROSITE-ProRule" id="PRU00781"/>
    </source>
</evidence>
<dbReference type="GO" id="GO:0046854">
    <property type="term" value="P:phosphatidylinositol phosphate biosynthetic process"/>
    <property type="evidence" value="ECO:0007669"/>
    <property type="project" value="TreeGrafter"/>
</dbReference>
<dbReference type="InterPro" id="IPR017455">
    <property type="entry name" value="Znf_FYVE-rel"/>
</dbReference>
<feature type="region of interest" description="Disordered" evidence="11">
    <location>
        <begin position="423"/>
        <end position="502"/>
    </location>
</feature>